<evidence type="ECO:0000313" key="13">
    <source>
        <dbReference type="Proteomes" id="UP000594454"/>
    </source>
</evidence>
<feature type="compositionally biased region" description="Low complexity" evidence="10">
    <location>
        <begin position="315"/>
        <end position="324"/>
    </location>
</feature>
<dbReference type="Gene3D" id="3.60.40.10">
    <property type="entry name" value="PPM-type phosphatase domain"/>
    <property type="match status" value="2"/>
</dbReference>
<keyword evidence="7 9" id="KW-0904">Protein phosphatase</keyword>
<gene>
    <name evidence="12" type="ORF">HERILL_LOCUS14709</name>
</gene>
<evidence type="ECO:0000256" key="4">
    <source>
        <dbReference type="ARBA" id="ARBA00022723"/>
    </source>
</evidence>
<dbReference type="GO" id="GO:0004722">
    <property type="term" value="F:protein serine/threonine phosphatase activity"/>
    <property type="evidence" value="ECO:0007669"/>
    <property type="project" value="UniProtKB-EC"/>
</dbReference>
<dbReference type="PANTHER" id="PTHR13832:SF803">
    <property type="entry name" value="PROTEIN PHOSPHATASE 1G"/>
    <property type="match status" value="1"/>
</dbReference>
<dbReference type="CDD" id="cd00143">
    <property type="entry name" value="PP2Cc"/>
    <property type="match status" value="1"/>
</dbReference>
<evidence type="ECO:0000256" key="8">
    <source>
        <dbReference type="ARBA" id="ARBA00023211"/>
    </source>
</evidence>
<feature type="compositionally biased region" description="Low complexity" evidence="10">
    <location>
        <begin position="713"/>
        <end position="729"/>
    </location>
</feature>
<evidence type="ECO:0000256" key="10">
    <source>
        <dbReference type="SAM" id="MobiDB-lite"/>
    </source>
</evidence>
<feature type="region of interest" description="Disordered" evidence="10">
    <location>
        <begin position="248"/>
        <end position="457"/>
    </location>
</feature>
<name>A0A7R8V3R0_HERIL</name>
<accession>A0A7R8V3R0</accession>
<reference evidence="12 13" key="1">
    <citation type="submission" date="2020-11" db="EMBL/GenBank/DDBJ databases">
        <authorList>
            <person name="Wallbank WR R."/>
            <person name="Pardo Diaz C."/>
            <person name="Kozak K."/>
            <person name="Martin S."/>
            <person name="Jiggins C."/>
            <person name="Moest M."/>
            <person name="Warren A I."/>
            <person name="Generalovic N T."/>
            <person name="Byers J.R.P. K."/>
            <person name="Montejo-Kovacevich G."/>
            <person name="Yen C E."/>
        </authorList>
    </citation>
    <scope>NUCLEOTIDE SEQUENCE [LARGE SCALE GENOMIC DNA]</scope>
</reference>
<comment type="similarity">
    <text evidence="2 9">Belongs to the PP2C family.</text>
</comment>
<feature type="compositionally biased region" description="Polar residues" evidence="10">
    <location>
        <begin position="325"/>
        <end position="340"/>
    </location>
</feature>
<dbReference type="PANTHER" id="PTHR13832">
    <property type="entry name" value="PROTEIN PHOSPHATASE 2C"/>
    <property type="match status" value="1"/>
</dbReference>
<keyword evidence="8" id="KW-0464">Manganese</keyword>
<dbReference type="EMBL" id="LR899014">
    <property type="protein sequence ID" value="CAD7092345.1"/>
    <property type="molecule type" value="Genomic_DNA"/>
</dbReference>
<organism evidence="12 13">
    <name type="scientific">Hermetia illucens</name>
    <name type="common">Black soldier fly</name>
    <dbReference type="NCBI Taxonomy" id="343691"/>
    <lineage>
        <taxon>Eukaryota</taxon>
        <taxon>Metazoa</taxon>
        <taxon>Ecdysozoa</taxon>
        <taxon>Arthropoda</taxon>
        <taxon>Hexapoda</taxon>
        <taxon>Insecta</taxon>
        <taxon>Pterygota</taxon>
        <taxon>Neoptera</taxon>
        <taxon>Endopterygota</taxon>
        <taxon>Diptera</taxon>
        <taxon>Brachycera</taxon>
        <taxon>Stratiomyomorpha</taxon>
        <taxon>Stratiomyidae</taxon>
        <taxon>Hermetiinae</taxon>
        <taxon>Hermetia</taxon>
    </lineage>
</organism>
<evidence type="ECO:0000256" key="1">
    <source>
        <dbReference type="ARBA" id="ARBA00001936"/>
    </source>
</evidence>
<protein>
    <recommendedName>
        <fullName evidence="3">protein-serine/threonine phosphatase</fullName>
        <ecNumber evidence="3">3.1.3.16</ecNumber>
    </recommendedName>
</protein>
<keyword evidence="6" id="KW-0460">Magnesium</keyword>
<dbReference type="OrthoDB" id="10264738at2759"/>
<keyword evidence="5 9" id="KW-0378">Hydrolase</keyword>
<dbReference type="SUPFAM" id="SSF81606">
    <property type="entry name" value="PP2C-like"/>
    <property type="match status" value="2"/>
</dbReference>
<dbReference type="InterPro" id="IPR015655">
    <property type="entry name" value="PP2C"/>
</dbReference>
<dbReference type="InterPro" id="IPR000222">
    <property type="entry name" value="PP2C_BS"/>
</dbReference>
<evidence type="ECO:0000256" key="7">
    <source>
        <dbReference type="ARBA" id="ARBA00022912"/>
    </source>
</evidence>
<dbReference type="EC" id="3.1.3.16" evidence="3"/>
<dbReference type="Proteomes" id="UP000594454">
    <property type="component" value="Chromosome 6"/>
</dbReference>
<feature type="compositionally biased region" description="Polar residues" evidence="10">
    <location>
        <begin position="254"/>
        <end position="279"/>
    </location>
</feature>
<feature type="region of interest" description="Disordered" evidence="10">
    <location>
        <begin position="674"/>
        <end position="737"/>
    </location>
</feature>
<evidence type="ECO:0000256" key="5">
    <source>
        <dbReference type="ARBA" id="ARBA00022801"/>
    </source>
</evidence>
<dbReference type="Pfam" id="PF00481">
    <property type="entry name" value="PP2C"/>
    <property type="match status" value="2"/>
</dbReference>
<dbReference type="PROSITE" id="PS01032">
    <property type="entry name" value="PPM_1"/>
    <property type="match status" value="1"/>
</dbReference>
<keyword evidence="13" id="KW-1185">Reference proteome</keyword>
<sequence length="792" mass="83920">MGAYLTVPNTEKASSDDANEFMEVGASSMQGWRISQEDAHNCFLDFDVNTSLFSVYDGHGGAEVATYCAERLPAFLKELPAYKSGDFEQALKDAFLGFDRTLLEEEVIEELKRLAEKNPNQDSEVAEDDEEEDIMELCQEGSLPLDQVLEKYKGAAAKFPLLNKLKQDEAGASGSGIAKPLSPFLRGRRNPNAVSNNLDEAANFAGDAGCGPSSSTSSLAVEAVKSSINMPDLGIGDSCVSSSCSKIEARPVNSADSANQKIPSTKSNEAVSVSDTNGMKSADGVADSSSNDVINSQDSEVSLGRKTKVQNGDITSSSSSSTSSPACSGNGEVSSNSIGSKSHERAAAGGTPAVRSKGAVSSGISSSTTSVAAGGSSANAKVRAQGEMDDSSSDDDADFHAEEDNSSTEDGEEDCEPFDDESDEDENEDGEDEETDDDEEGLLDDDDTSFCRNMIEEPGKDSGCTAVVALVSGRDLYVANAGDSRCVVCRNGKAIEMSFDHKPEDEEESDRIQKAGGKVTLDGRVNGGLNLSRAIGDHAYKMNRDIPPEKQMISALPDIRKLIISPADEFMILACDGIWNYMSSDEVVEFVKKRLDEGCVKLSLICEELFDHCLAPNTMGDGTGCDNMTALLIRFKPALQNLSTKISVESEAMPVSSAAAAAAAKKRLAPPLNAEDDISSLDNESSITEGGAAPPAAKKRPASPTRSDENIVSGGAAAPSESSSSSNDDNAGKRLKTENEANVASNLNILSEEFYTKCKNGITTLIEGEEIVFFVCESSSFKFNFTTEQFSL</sequence>
<dbReference type="InParanoid" id="A0A7R8V3R0"/>
<feature type="compositionally biased region" description="Polar residues" evidence="10">
    <location>
        <begin position="287"/>
        <end position="300"/>
    </location>
</feature>
<feature type="compositionally biased region" description="Acidic residues" evidence="10">
    <location>
        <begin position="387"/>
        <end position="397"/>
    </location>
</feature>
<evidence type="ECO:0000256" key="6">
    <source>
        <dbReference type="ARBA" id="ARBA00022842"/>
    </source>
</evidence>
<evidence type="ECO:0000256" key="2">
    <source>
        <dbReference type="ARBA" id="ARBA00006702"/>
    </source>
</evidence>
<keyword evidence="4" id="KW-0479">Metal-binding</keyword>
<dbReference type="InterPro" id="IPR036457">
    <property type="entry name" value="PPM-type-like_dom_sf"/>
</dbReference>
<feature type="compositionally biased region" description="Low complexity" evidence="10">
    <location>
        <begin position="356"/>
        <end position="378"/>
    </location>
</feature>
<evidence type="ECO:0000313" key="12">
    <source>
        <dbReference type="EMBL" id="CAD7092345.1"/>
    </source>
</evidence>
<evidence type="ECO:0000259" key="11">
    <source>
        <dbReference type="PROSITE" id="PS51746"/>
    </source>
</evidence>
<proteinExistence type="inferred from homology"/>
<dbReference type="AlphaFoldDB" id="A0A7R8V3R0"/>
<evidence type="ECO:0000256" key="3">
    <source>
        <dbReference type="ARBA" id="ARBA00013081"/>
    </source>
</evidence>
<comment type="cofactor">
    <cofactor evidence="1">
        <name>Mn(2+)</name>
        <dbReference type="ChEBI" id="CHEBI:29035"/>
    </cofactor>
</comment>
<dbReference type="PROSITE" id="PS51746">
    <property type="entry name" value="PPM_2"/>
    <property type="match status" value="1"/>
</dbReference>
<dbReference type="InterPro" id="IPR001932">
    <property type="entry name" value="PPM-type_phosphatase-like_dom"/>
</dbReference>
<feature type="domain" description="PPM-type phosphatase" evidence="11">
    <location>
        <begin position="23"/>
        <end position="635"/>
    </location>
</feature>
<evidence type="ECO:0000256" key="9">
    <source>
        <dbReference type="RuleBase" id="RU003465"/>
    </source>
</evidence>
<dbReference type="SMART" id="SM00332">
    <property type="entry name" value="PP2Cc"/>
    <property type="match status" value="1"/>
</dbReference>
<dbReference type="GO" id="GO:0046872">
    <property type="term" value="F:metal ion binding"/>
    <property type="evidence" value="ECO:0007669"/>
    <property type="project" value="UniProtKB-KW"/>
</dbReference>
<dbReference type="FunCoup" id="A0A7R8V3R0">
    <property type="interactions" value="2050"/>
</dbReference>
<feature type="compositionally biased region" description="Acidic residues" evidence="10">
    <location>
        <begin position="404"/>
        <end position="448"/>
    </location>
</feature>